<proteinExistence type="predicted"/>
<dbReference type="EMBL" id="ASWA01000003">
    <property type="protein sequence ID" value="EOT66913.1"/>
    <property type="molecule type" value="Genomic_DNA"/>
</dbReference>
<gene>
    <name evidence="3" type="ORF">I585_02434</name>
    <name evidence="2" type="ORF">UAI_03252</name>
</gene>
<accession>R2R2Y0</accession>
<reference evidence="2 4" key="1">
    <citation type="submission" date="2013-02" db="EMBL/GenBank/DDBJ databases">
        <title>The Genome Sequence of Enterococcus malodoratus ATCC_43197.</title>
        <authorList>
            <consortium name="The Broad Institute Genome Sequencing Platform"/>
            <consortium name="The Broad Institute Genome Sequencing Center for Infectious Disease"/>
            <person name="Earl A.M."/>
            <person name="Gilmore M.S."/>
            <person name="Lebreton F."/>
            <person name="Walker B."/>
            <person name="Young S.K."/>
            <person name="Zeng Q."/>
            <person name="Gargeya S."/>
            <person name="Fitzgerald M."/>
            <person name="Haas B."/>
            <person name="Abouelleil A."/>
            <person name="Alvarado L."/>
            <person name="Arachchi H.M."/>
            <person name="Berlin A.M."/>
            <person name="Chapman S.B."/>
            <person name="Dewar J."/>
            <person name="Goldberg J."/>
            <person name="Griggs A."/>
            <person name="Gujja S."/>
            <person name="Hansen M."/>
            <person name="Howarth C."/>
            <person name="Imamovic A."/>
            <person name="Larimer J."/>
            <person name="McCowan C."/>
            <person name="Murphy C."/>
            <person name="Neiman D."/>
            <person name="Pearson M."/>
            <person name="Priest M."/>
            <person name="Roberts A."/>
            <person name="Saif S."/>
            <person name="Shea T."/>
            <person name="Sisk P."/>
            <person name="Sykes S."/>
            <person name="Wortman J."/>
            <person name="Nusbaum C."/>
            <person name="Birren B."/>
        </authorList>
    </citation>
    <scope>NUCLEOTIDE SEQUENCE [LARGE SCALE GENOMIC DNA]</scope>
    <source>
        <strain evidence="2 4">ATCC 43197</strain>
    </source>
</reference>
<reference evidence="3 5" key="2">
    <citation type="submission" date="2013-03" db="EMBL/GenBank/DDBJ databases">
        <title>The Genome Sequence of Enterococcus malodoratus ATCC_43197 (PacBio/Illumina hybrid assembly).</title>
        <authorList>
            <consortium name="The Broad Institute Genomics Platform"/>
            <consortium name="The Broad Institute Genome Sequencing Center for Infectious Disease"/>
            <person name="Earl A."/>
            <person name="Russ C."/>
            <person name="Gilmore M."/>
            <person name="Surin D."/>
            <person name="Walker B."/>
            <person name="Young S."/>
            <person name="Zeng Q."/>
            <person name="Gargeya S."/>
            <person name="Fitzgerald M."/>
            <person name="Haas B."/>
            <person name="Abouelleil A."/>
            <person name="Allen A.W."/>
            <person name="Alvarado L."/>
            <person name="Arachchi H.M."/>
            <person name="Berlin A.M."/>
            <person name="Chapman S.B."/>
            <person name="Gainer-Dewar J."/>
            <person name="Goldberg J."/>
            <person name="Griggs A."/>
            <person name="Gujja S."/>
            <person name="Hansen M."/>
            <person name="Howarth C."/>
            <person name="Imamovic A."/>
            <person name="Ireland A."/>
            <person name="Larimer J."/>
            <person name="McCowan C."/>
            <person name="Murphy C."/>
            <person name="Pearson M."/>
            <person name="Poon T.W."/>
            <person name="Priest M."/>
            <person name="Roberts A."/>
            <person name="Saif S."/>
            <person name="Shea T."/>
            <person name="Sisk P."/>
            <person name="Sykes S."/>
            <person name="Wortman J."/>
            <person name="Nusbaum C."/>
            <person name="Birren B."/>
        </authorList>
    </citation>
    <scope>NUCLEOTIDE SEQUENCE [LARGE SCALE GENOMIC DNA]</scope>
    <source>
        <strain evidence="3 5">ATCC 43197</strain>
    </source>
</reference>
<evidence type="ECO:0000259" key="1">
    <source>
        <dbReference type="Pfam" id="PF15983"/>
    </source>
</evidence>
<feature type="domain" description="DUF4767" evidence="1">
    <location>
        <begin position="12"/>
        <end position="90"/>
    </location>
</feature>
<evidence type="ECO:0000313" key="4">
    <source>
        <dbReference type="Proteomes" id="UP000013783"/>
    </source>
</evidence>
<dbReference type="Pfam" id="PF15983">
    <property type="entry name" value="DUF4767"/>
    <property type="match status" value="1"/>
</dbReference>
<dbReference type="Proteomes" id="UP000014148">
    <property type="component" value="Unassembled WGS sequence"/>
</dbReference>
<dbReference type="InterPro" id="IPR031927">
    <property type="entry name" value="DUF4767"/>
</dbReference>
<evidence type="ECO:0000313" key="3">
    <source>
        <dbReference type="EMBL" id="EOT66913.1"/>
    </source>
</evidence>
<dbReference type="Proteomes" id="UP000013783">
    <property type="component" value="Unassembled WGS sequence"/>
</dbReference>
<name>R2R2Y0_9ENTE</name>
<keyword evidence="5" id="KW-1185">Reference proteome</keyword>
<dbReference type="RefSeq" id="WP_010742051.1">
    <property type="nucleotide sequence ID" value="NZ_KE136482.1"/>
</dbReference>
<comment type="caution">
    <text evidence="2">The sequence shown here is derived from an EMBL/GenBank/DDBJ whole genome shotgun (WGS) entry which is preliminary data.</text>
</comment>
<evidence type="ECO:0000313" key="2">
    <source>
        <dbReference type="EMBL" id="EOH75011.1"/>
    </source>
</evidence>
<sequence length="96" mass="10484">MAQNQHFIMALDTEWSDSGESASEYSIVSVYSDAQTTPNPSAGRHIYFFGFRGNQPVVLVSMQNQGMPDKALHFNLTENEALNSGFQTIAAGNPAE</sequence>
<dbReference type="OrthoDB" id="2149782at2"/>
<dbReference type="AlphaFoldDB" id="R2R2Y0"/>
<protein>
    <recommendedName>
        <fullName evidence="1">DUF4767 domain-containing protein</fullName>
    </recommendedName>
</protein>
<dbReference type="EMBL" id="AJAK01000021">
    <property type="protein sequence ID" value="EOH75011.1"/>
    <property type="molecule type" value="Genomic_DNA"/>
</dbReference>
<dbReference type="PATRIC" id="fig|1158601.3.peg.3225"/>
<evidence type="ECO:0000313" key="5">
    <source>
        <dbReference type="Proteomes" id="UP000014148"/>
    </source>
</evidence>
<organism evidence="2 4">
    <name type="scientific">Enterococcus malodoratus ATCC 43197</name>
    <dbReference type="NCBI Taxonomy" id="1158601"/>
    <lineage>
        <taxon>Bacteria</taxon>
        <taxon>Bacillati</taxon>
        <taxon>Bacillota</taxon>
        <taxon>Bacilli</taxon>
        <taxon>Lactobacillales</taxon>
        <taxon>Enterococcaceae</taxon>
        <taxon>Enterococcus</taxon>
    </lineage>
</organism>